<evidence type="ECO:0000313" key="3">
    <source>
        <dbReference type="Proteomes" id="UP000322225"/>
    </source>
</evidence>
<dbReference type="EMBL" id="CP144059">
    <property type="protein sequence ID" value="WWD20719.1"/>
    <property type="molecule type" value="Genomic_DNA"/>
</dbReference>
<feature type="compositionally biased region" description="Acidic residues" evidence="1">
    <location>
        <begin position="311"/>
        <end position="320"/>
    </location>
</feature>
<organism evidence="2 3">
    <name type="scientific">Kwoniella shandongensis</name>
    <dbReference type="NCBI Taxonomy" id="1734106"/>
    <lineage>
        <taxon>Eukaryota</taxon>
        <taxon>Fungi</taxon>
        <taxon>Dikarya</taxon>
        <taxon>Basidiomycota</taxon>
        <taxon>Agaricomycotina</taxon>
        <taxon>Tremellomycetes</taxon>
        <taxon>Tremellales</taxon>
        <taxon>Cryptococcaceae</taxon>
        <taxon>Kwoniella</taxon>
    </lineage>
</organism>
<feature type="region of interest" description="Disordered" evidence="1">
    <location>
        <begin position="64"/>
        <end position="137"/>
    </location>
</feature>
<feature type="compositionally biased region" description="Acidic residues" evidence="1">
    <location>
        <begin position="212"/>
        <end position="222"/>
    </location>
</feature>
<dbReference type="InterPro" id="IPR051499">
    <property type="entry name" value="Phosducin-like_reg"/>
</dbReference>
<dbReference type="RefSeq" id="XP_031862540.2">
    <property type="nucleotide sequence ID" value="XM_032003218.2"/>
</dbReference>
<reference evidence="2" key="2">
    <citation type="submission" date="2024-01" db="EMBL/GenBank/DDBJ databases">
        <title>Comparative genomics of Cryptococcus and Kwoniella reveals pathogenesis evolution and contrasting modes of karyotype evolution via chromosome fusion or intercentromeric recombination.</title>
        <authorList>
            <person name="Coelho M.A."/>
            <person name="David-Palma M."/>
            <person name="Shea T."/>
            <person name="Bowers K."/>
            <person name="McGinley-Smith S."/>
            <person name="Mohammad A.W."/>
            <person name="Gnirke A."/>
            <person name="Yurkov A.M."/>
            <person name="Nowrousian M."/>
            <person name="Sun S."/>
            <person name="Cuomo C.A."/>
            <person name="Heitman J."/>
        </authorList>
    </citation>
    <scope>NUCLEOTIDE SEQUENCE</scope>
    <source>
        <strain evidence="2">CBS 12478</strain>
    </source>
</reference>
<dbReference type="PANTHER" id="PTHR46052:SF1">
    <property type="entry name" value="PHOSDUCIN-LIKE PROTEIN"/>
    <property type="match status" value="1"/>
</dbReference>
<evidence type="ECO:0000313" key="2">
    <source>
        <dbReference type="EMBL" id="WWD20719.1"/>
    </source>
</evidence>
<feature type="compositionally biased region" description="Low complexity" evidence="1">
    <location>
        <begin position="66"/>
        <end position="80"/>
    </location>
</feature>
<sequence length="393" mass="43501">MVICAQFIQLALSFSLDISLPQRYKLFSRGSLLGIQLRIVNPLIDMGDKLERAALDGTLFTFDNTPSSPARSVSSSSSSRNTDDELASDLELDPGSSRNRIGQRGDTSGRGVPPLRKNGGQQVEHDGPQTGPKGVIEDRKAANALAKSQRDEENRIQNAEFLRKGMGGLTVHEEEELVRAQKVQTQAQEEERGVEEWRRKRRLELQGRGEKDEDDREEEDGEEARGAKRGGLREVGKEGFVSAVERTGWVVVLIYEPGIPRCTSLLASLLHLSLNLPPNLSIPITLYRARATSLAFSLLPPGQGVTHQPEGEDEEDEDEEIPRGRPDPDVLPTMLAYKDGELEKTWIRVDWDVSQDGVEGLLRRKGILPPIQGNADRRASSQRGLLDGSDEDE</sequence>
<dbReference type="KEGG" id="ksn:43587337"/>
<reference evidence="2" key="1">
    <citation type="submission" date="2017-08" db="EMBL/GenBank/DDBJ databases">
        <authorList>
            <person name="Cuomo C."/>
            <person name="Billmyre B."/>
            <person name="Heitman J."/>
        </authorList>
    </citation>
    <scope>NUCLEOTIDE SEQUENCE</scope>
    <source>
        <strain evidence="2">CBS 12478</strain>
    </source>
</reference>
<evidence type="ECO:0000256" key="1">
    <source>
        <dbReference type="SAM" id="MobiDB-lite"/>
    </source>
</evidence>
<dbReference type="InterPro" id="IPR036249">
    <property type="entry name" value="Thioredoxin-like_sf"/>
</dbReference>
<feature type="region of interest" description="Disordered" evidence="1">
    <location>
        <begin position="362"/>
        <end position="393"/>
    </location>
</feature>
<accession>A0AAJ8LMT1</accession>
<dbReference type="Gene3D" id="3.40.30.10">
    <property type="entry name" value="Glutaredoxin"/>
    <property type="match status" value="1"/>
</dbReference>
<dbReference type="SUPFAM" id="SSF52833">
    <property type="entry name" value="Thioredoxin-like"/>
    <property type="match status" value="1"/>
</dbReference>
<evidence type="ECO:0008006" key="4">
    <source>
        <dbReference type="Google" id="ProtNLM"/>
    </source>
</evidence>
<name>A0AAJ8LMT1_9TREE</name>
<dbReference type="Proteomes" id="UP000322225">
    <property type="component" value="Chromosome 9"/>
</dbReference>
<feature type="region of interest" description="Disordered" evidence="1">
    <location>
        <begin position="206"/>
        <end position="230"/>
    </location>
</feature>
<dbReference type="PANTHER" id="PTHR46052">
    <property type="entry name" value="PHOSDUCIN-LIKE PROTEIN"/>
    <property type="match status" value="1"/>
</dbReference>
<proteinExistence type="predicted"/>
<feature type="region of interest" description="Disordered" evidence="1">
    <location>
        <begin position="300"/>
        <end position="331"/>
    </location>
</feature>
<dbReference type="AlphaFoldDB" id="A0AAJ8LMT1"/>
<dbReference type="GeneID" id="43587337"/>
<gene>
    <name evidence="2" type="ORF">CI109_105195</name>
</gene>
<keyword evidence="3" id="KW-1185">Reference proteome</keyword>
<protein>
    <recommendedName>
        <fullName evidence="4">Phosducin thioredoxin-like domain-containing protein</fullName>
    </recommendedName>
</protein>